<accession>A0A089YXR6</accession>
<gene>
    <name evidence="1" type="ORF">LT40_18295</name>
</gene>
<dbReference type="EMBL" id="CP009533">
    <property type="protein sequence ID" value="AIS19237.1"/>
    <property type="molecule type" value="Genomic_DNA"/>
</dbReference>
<proteinExistence type="predicted"/>
<reference evidence="1 2" key="1">
    <citation type="journal article" date="2015" name="J. Biotechnol.">
        <title>Complete genome sequence of Pseudomonas rhizosphaerae IH5T (=DSM 16299T), a phosphate-solubilizing rhizobacterium for bacterial biofertilizer.</title>
        <authorList>
            <person name="Kwak Y."/>
            <person name="Jung B.K."/>
            <person name="Shin J.H."/>
        </authorList>
    </citation>
    <scope>NUCLEOTIDE SEQUENCE [LARGE SCALE GENOMIC DNA]</scope>
    <source>
        <strain evidence="1">DSM 16299</strain>
    </source>
</reference>
<dbReference type="Proteomes" id="UP000029499">
    <property type="component" value="Chromosome"/>
</dbReference>
<name>A0A089YXR6_9PSED</name>
<protein>
    <submittedName>
        <fullName evidence="1">Uncharacterized protein</fullName>
    </submittedName>
</protein>
<organism evidence="1 2">
    <name type="scientific">Pseudomonas rhizosphaerae</name>
    <dbReference type="NCBI Taxonomy" id="216142"/>
    <lineage>
        <taxon>Bacteria</taxon>
        <taxon>Pseudomonadati</taxon>
        <taxon>Pseudomonadota</taxon>
        <taxon>Gammaproteobacteria</taxon>
        <taxon>Pseudomonadales</taxon>
        <taxon>Pseudomonadaceae</taxon>
        <taxon>Pseudomonas</taxon>
    </lineage>
</organism>
<sequence length="84" mass="9803">MLDNYCGFVRCFIRRCLYFHQFSKRRCIISDSFQSLLYKWLNAVSYDVSADAVVISTDIEADNMHVIYRFGLIFKGLHKVSPAV</sequence>
<keyword evidence="2" id="KW-1185">Reference proteome</keyword>
<evidence type="ECO:0000313" key="1">
    <source>
        <dbReference type="EMBL" id="AIS19237.1"/>
    </source>
</evidence>
<dbReference type="HOGENOM" id="CLU_2525041_0_0_6"/>
<dbReference type="KEGG" id="prh:LT40_18295"/>
<dbReference type="AlphaFoldDB" id="A0A089YXR6"/>
<evidence type="ECO:0000313" key="2">
    <source>
        <dbReference type="Proteomes" id="UP000029499"/>
    </source>
</evidence>